<dbReference type="PANTHER" id="PTHR31138">
    <property type="entry name" value="CHROMOSOME 19, WHOLE GENOME SHOTGUN SEQUENCE"/>
    <property type="match status" value="1"/>
</dbReference>
<dbReference type="SUPFAM" id="SSF55394">
    <property type="entry name" value="Bactericidal permeability-increasing protein, BPI"/>
    <property type="match status" value="1"/>
</dbReference>
<sequence length="799" mass="90669">MKIVDKVKTTVHSQGHRSGHAEKSGKKGIEYYENGNPSSSSSHPMTPTTNADLNRNRREKNIDEKAASVNVDKSKSGMDFRREYIATLNEQPVQQPILDENGLPVNVFSKAPTPVLLKRHLNSLERLMGTRIFRERADDNTKRVIYDLKNLLQDIIVICETRKTDLHIQQIIKDMKMFSGDLSSDKEMKILLEDWKATAMRLATGDQSKGLINSSTKLLGDLKNSECVLRFLSEGTKFLQMIVLNKDSALIDTQREIVFEEFFQVARLLSSNPAWNEFVLNSKVLGSDIRENEKIQSTSASKKLSSIQSNPSYNSLNSSFRILLQSFIKDKSIADVDKFFEYGTEASIELKKNPQYNQFLQDLQRITLELMEHPELVDDPSFRKAIRDLYSRGESLLVATKNNPALQRFTNEGVRLKDGIVTDELNSVFYTHLKQLTKDLNPPGKGSSKKLYGQLRMLLVPFLIEEFRTIPIPPTSGVTPDRKMGYRVANINLSAIELLPENIHFEISHKTNADPYTLSIIDPDTIVWVELTAIRARIEKIAWEYERFVFPKLHDSGLADVYMDGRGARVGVELRILGHGLERKTQVVDSYCSIENLNIRLYNCKHRILYKLVTRMLKKKLKFAIEKAVAQMVAKKIAEYDYKLVGKYNRSRDSRLRAKNKLNERIKALREKSKAKAAANPNAHKKANLSNFFKTVVGSKKSSSEQRMEIPTTTTTTTTTTKIVEEPIPLTKERVVTTTVPVETISNDQLPLTGQATQYVVNPNITQTTTTKTVEQFTKEKPSTGTPEMRPNYVGPSSN</sequence>
<comment type="caution">
    <text evidence="4">The sequence shown here is derived from an EMBL/GenBank/DDBJ whole genome shotgun (WGS) entry which is preliminary data.</text>
</comment>
<gene>
    <name evidence="4" type="ORF">DLAC_09599</name>
</gene>
<dbReference type="Pfam" id="PF19343">
    <property type="entry name" value="HAM1_N"/>
    <property type="match status" value="1"/>
</dbReference>
<dbReference type="OrthoDB" id="19394at2759"/>
<keyword evidence="5" id="KW-1185">Reference proteome</keyword>
<name>A0A151Z769_TIELA</name>
<dbReference type="Gene3D" id="3.15.10.10">
    <property type="entry name" value="Bactericidal permeability-increasing protein, domain 1"/>
    <property type="match status" value="1"/>
</dbReference>
<protein>
    <recommendedName>
        <fullName evidence="3">HAM1-like N-terminal domain-containing protein</fullName>
    </recommendedName>
</protein>
<feature type="region of interest" description="Disordered" evidence="2">
    <location>
        <begin position="1"/>
        <end position="65"/>
    </location>
</feature>
<feature type="compositionally biased region" description="Basic and acidic residues" evidence="2">
    <location>
        <begin position="19"/>
        <end position="30"/>
    </location>
</feature>
<proteinExistence type="predicted"/>
<dbReference type="EMBL" id="LODT01000039">
    <property type="protein sequence ID" value="KYQ89634.1"/>
    <property type="molecule type" value="Genomic_DNA"/>
</dbReference>
<feature type="region of interest" description="Disordered" evidence="2">
    <location>
        <begin position="770"/>
        <end position="799"/>
    </location>
</feature>
<evidence type="ECO:0000259" key="3">
    <source>
        <dbReference type="Pfam" id="PF19343"/>
    </source>
</evidence>
<dbReference type="OMA" id="IHFEISH"/>
<keyword evidence="1" id="KW-0175">Coiled coil</keyword>
<accession>A0A151Z769</accession>
<dbReference type="STRING" id="361077.A0A151Z769"/>
<dbReference type="InterPro" id="IPR017943">
    <property type="entry name" value="Bactericidal_perm-incr_a/b_dom"/>
</dbReference>
<evidence type="ECO:0000313" key="4">
    <source>
        <dbReference type="EMBL" id="KYQ89634.1"/>
    </source>
</evidence>
<feature type="compositionally biased region" description="Polar residues" evidence="2">
    <location>
        <begin position="43"/>
        <end position="53"/>
    </location>
</feature>
<feature type="coiled-coil region" evidence="1">
    <location>
        <begin position="652"/>
        <end position="679"/>
    </location>
</feature>
<dbReference type="GO" id="GO:0008289">
    <property type="term" value="F:lipid binding"/>
    <property type="evidence" value="ECO:0007669"/>
    <property type="project" value="InterPro"/>
</dbReference>
<reference evidence="4 5" key="1">
    <citation type="submission" date="2015-12" db="EMBL/GenBank/DDBJ databases">
        <title>Dictyostelia acquired genes for synthesis and detection of signals that induce cell-type specialization by lateral gene transfer from prokaryotes.</title>
        <authorList>
            <person name="Gloeckner G."/>
            <person name="Schaap P."/>
        </authorList>
    </citation>
    <scope>NUCLEOTIDE SEQUENCE [LARGE SCALE GENOMIC DNA]</scope>
    <source>
        <strain evidence="4 5">TK</strain>
    </source>
</reference>
<evidence type="ECO:0000256" key="2">
    <source>
        <dbReference type="SAM" id="MobiDB-lite"/>
    </source>
</evidence>
<dbReference type="InterPro" id="IPR045967">
    <property type="entry name" value="HAM1-like_N"/>
</dbReference>
<evidence type="ECO:0000313" key="5">
    <source>
        <dbReference type="Proteomes" id="UP000076078"/>
    </source>
</evidence>
<feature type="compositionally biased region" description="Basic and acidic residues" evidence="2">
    <location>
        <begin position="54"/>
        <end position="65"/>
    </location>
</feature>
<dbReference type="AlphaFoldDB" id="A0A151Z769"/>
<dbReference type="InParanoid" id="A0A151Z769"/>
<organism evidence="4 5">
    <name type="scientific">Tieghemostelium lacteum</name>
    <name type="common">Slime mold</name>
    <name type="synonym">Dictyostelium lacteum</name>
    <dbReference type="NCBI Taxonomy" id="361077"/>
    <lineage>
        <taxon>Eukaryota</taxon>
        <taxon>Amoebozoa</taxon>
        <taxon>Evosea</taxon>
        <taxon>Eumycetozoa</taxon>
        <taxon>Dictyostelia</taxon>
        <taxon>Dictyosteliales</taxon>
        <taxon>Raperosteliaceae</taxon>
        <taxon>Tieghemostelium</taxon>
    </lineage>
</organism>
<feature type="domain" description="HAM1-like N-terminal" evidence="3">
    <location>
        <begin position="297"/>
        <end position="574"/>
    </location>
</feature>
<dbReference type="PANTHER" id="PTHR31138:SF1">
    <property type="entry name" value="PDZ DOMAIN-CONTAINING PROTEIN"/>
    <property type="match status" value="1"/>
</dbReference>
<dbReference type="Proteomes" id="UP000076078">
    <property type="component" value="Unassembled WGS sequence"/>
</dbReference>
<evidence type="ECO:0000256" key="1">
    <source>
        <dbReference type="SAM" id="Coils"/>
    </source>
</evidence>